<evidence type="ECO:0000256" key="1">
    <source>
        <dbReference type="ARBA" id="ARBA00004245"/>
    </source>
</evidence>
<keyword evidence="9" id="KW-0206">Cytoskeleton</keyword>
<evidence type="ECO:0000256" key="9">
    <source>
        <dbReference type="ARBA" id="ARBA00023212"/>
    </source>
</evidence>
<dbReference type="SUPFAM" id="SSF103657">
    <property type="entry name" value="BAR/IMD domain-like"/>
    <property type="match status" value="1"/>
</dbReference>
<protein>
    <recommendedName>
        <fullName evidence="4">Rho GTPase-activating protein 26</fullName>
    </recommendedName>
    <alternativeName>
        <fullName evidence="10">Rho-type GTPase-activating protein 26</fullName>
    </alternativeName>
</protein>
<evidence type="ECO:0000256" key="3">
    <source>
        <dbReference type="ARBA" id="ARBA00004608"/>
    </source>
</evidence>
<dbReference type="Proteomes" id="UP000016666">
    <property type="component" value="Chromosome 14"/>
</dbReference>
<keyword evidence="6" id="KW-0967">Endosome</keyword>
<dbReference type="SUPFAM" id="SSF50044">
    <property type="entry name" value="SH3-domain"/>
    <property type="match status" value="1"/>
</dbReference>
<dbReference type="Gene3D" id="1.10.555.10">
    <property type="entry name" value="Rho GTPase activation protein"/>
    <property type="match status" value="1"/>
</dbReference>
<feature type="domain" description="Rho-GAP" evidence="13">
    <location>
        <begin position="448"/>
        <end position="633"/>
    </location>
</feature>
<dbReference type="Gene3D" id="1.20.1270.60">
    <property type="entry name" value="Arfaptin homology (AH) domain/BAR domain"/>
    <property type="match status" value="1"/>
</dbReference>
<dbReference type="PROSITE" id="PS50238">
    <property type="entry name" value="RHOGAP"/>
    <property type="match status" value="1"/>
</dbReference>
<dbReference type="GO" id="GO:0005829">
    <property type="term" value="C:cytosol"/>
    <property type="evidence" value="ECO:0007669"/>
    <property type="project" value="Ensembl"/>
</dbReference>
<evidence type="ECO:0000256" key="6">
    <source>
        <dbReference type="ARBA" id="ARBA00022753"/>
    </source>
</evidence>
<feature type="compositionally biased region" description="Gly residues" evidence="11">
    <location>
        <begin position="806"/>
        <end position="817"/>
    </location>
</feature>
<dbReference type="InterPro" id="IPR027267">
    <property type="entry name" value="AH/BAR_dom_sf"/>
</dbReference>
<keyword evidence="5" id="KW-0343">GTPase activation</keyword>
<evidence type="ECO:0000256" key="8">
    <source>
        <dbReference type="ARBA" id="ARBA00023136"/>
    </source>
</evidence>
<dbReference type="STRING" id="8840.ENSAPLP00000030421"/>
<evidence type="ECO:0000256" key="7">
    <source>
        <dbReference type="ARBA" id="ARBA00022949"/>
    </source>
</evidence>
<dbReference type="AlphaFoldDB" id="A0A493TX40"/>
<evidence type="ECO:0000256" key="10">
    <source>
        <dbReference type="ARBA" id="ARBA00032211"/>
    </source>
</evidence>
<dbReference type="GeneTree" id="ENSGT00940000157254"/>
<dbReference type="InterPro" id="IPR036028">
    <property type="entry name" value="SH3-like_dom_sf"/>
</dbReference>
<reference evidence="14" key="3">
    <citation type="submission" date="2025-09" db="UniProtKB">
        <authorList>
            <consortium name="Ensembl"/>
        </authorList>
    </citation>
    <scope>IDENTIFICATION</scope>
</reference>
<proteinExistence type="predicted"/>
<dbReference type="SUPFAM" id="SSF50729">
    <property type="entry name" value="PH domain-like"/>
    <property type="match status" value="1"/>
</dbReference>
<dbReference type="GO" id="GO:0030674">
    <property type="term" value="F:protein-macromolecule adaptor activity"/>
    <property type="evidence" value="ECO:0007669"/>
    <property type="project" value="Ensembl"/>
</dbReference>
<evidence type="ECO:0000313" key="15">
    <source>
        <dbReference type="Proteomes" id="UP000016666"/>
    </source>
</evidence>
<evidence type="ECO:0000256" key="5">
    <source>
        <dbReference type="ARBA" id="ARBA00022468"/>
    </source>
</evidence>
<dbReference type="SUPFAM" id="SSF48350">
    <property type="entry name" value="GTPase activation domain, GAP"/>
    <property type="match status" value="1"/>
</dbReference>
<keyword evidence="8" id="KW-0472">Membrane</keyword>
<dbReference type="Pfam" id="PF00169">
    <property type="entry name" value="PH"/>
    <property type="match status" value="1"/>
</dbReference>
<dbReference type="InterPro" id="IPR047234">
    <property type="entry name" value="GRAF_fam"/>
</dbReference>
<dbReference type="FunFam" id="1.20.1270.60:FF:000001">
    <property type="entry name" value="Rho GTPase-activating protein 26"/>
    <property type="match status" value="1"/>
</dbReference>
<gene>
    <name evidence="14" type="primary">ARHGAP26</name>
</gene>
<feature type="region of interest" description="Disordered" evidence="11">
    <location>
        <begin position="19"/>
        <end position="38"/>
    </location>
</feature>
<dbReference type="InterPro" id="IPR011993">
    <property type="entry name" value="PH-like_dom_sf"/>
</dbReference>
<evidence type="ECO:0000256" key="2">
    <source>
        <dbReference type="ARBA" id="ARBA00004246"/>
    </source>
</evidence>
<dbReference type="GO" id="GO:0005096">
    <property type="term" value="F:GTPase activator activity"/>
    <property type="evidence" value="ECO:0007669"/>
    <property type="project" value="UniProtKB-KW"/>
</dbReference>
<accession>A0A493TX40</accession>
<name>A0A493TX40_ANAPP</name>
<feature type="compositionally biased region" description="Gly residues" evidence="11">
    <location>
        <begin position="830"/>
        <end position="845"/>
    </location>
</feature>
<dbReference type="GO" id="GO:0005543">
    <property type="term" value="F:phospholipid binding"/>
    <property type="evidence" value="ECO:0007669"/>
    <property type="project" value="Ensembl"/>
</dbReference>
<dbReference type="GO" id="GO:0007165">
    <property type="term" value="P:signal transduction"/>
    <property type="evidence" value="ECO:0007669"/>
    <property type="project" value="InterPro"/>
</dbReference>
<dbReference type="SMART" id="SM00324">
    <property type="entry name" value="RhoGAP"/>
    <property type="match status" value="1"/>
</dbReference>
<feature type="region of interest" description="Disordered" evidence="11">
    <location>
        <begin position="723"/>
        <end position="767"/>
    </location>
</feature>
<dbReference type="Ensembl" id="ENSAPLT00000031486.1">
    <property type="protein sequence ID" value="ENSAPLP00000030421.1"/>
    <property type="gene ID" value="ENSAPLG00000006831.2"/>
</dbReference>
<dbReference type="SMART" id="SM00233">
    <property type="entry name" value="PH"/>
    <property type="match status" value="1"/>
</dbReference>
<dbReference type="Gene3D" id="2.30.29.30">
    <property type="entry name" value="Pleckstrin-homology domain (PH domain)/Phosphotyrosine-binding domain (PTB)"/>
    <property type="match status" value="1"/>
</dbReference>
<evidence type="ECO:0000313" key="14">
    <source>
        <dbReference type="Ensembl" id="ENSAPLP00000030421.1"/>
    </source>
</evidence>
<dbReference type="InterPro" id="IPR008936">
    <property type="entry name" value="Rho_GTPase_activation_prot"/>
</dbReference>
<keyword evidence="7" id="KW-0965">Cell junction</keyword>
<feature type="region of interest" description="Disordered" evidence="11">
    <location>
        <begin position="48"/>
        <end position="72"/>
    </location>
</feature>
<evidence type="ECO:0000259" key="13">
    <source>
        <dbReference type="PROSITE" id="PS50238"/>
    </source>
</evidence>
<dbReference type="GO" id="GO:0005856">
    <property type="term" value="C:cytoskeleton"/>
    <property type="evidence" value="ECO:0007669"/>
    <property type="project" value="UniProtKB-SubCell"/>
</dbReference>
<dbReference type="Pfam" id="PF16746">
    <property type="entry name" value="BAR_3"/>
    <property type="match status" value="1"/>
</dbReference>
<evidence type="ECO:0000256" key="4">
    <source>
        <dbReference type="ARBA" id="ARBA00020525"/>
    </source>
</evidence>
<dbReference type="GO" id="GO:0000423">
    <property type="term" value="P:mitophagy"/>
    <property type="evidence" value="ECO:0007669"/>
    <property type="project" value="Ensembl"/>
</dbReference>
<dbReference type="InterPro" id="IPR004148">
    <property type="entry name" value="BAR_dom"/>
</dbReference>
<dbReference type="PROSITE" id="PS50003">
    <property type="entry name" value="PH_DOMAIN"/>
    <property type="match status" value="1"/>
</dbReference>
<dbReference type="GO" id="GO:0005739">
    <property type="term" value="C:mitochondrion"/>
    <property type="evidence" value="ECO:0007669"/>
    <property type="project" value="Ensembl"/>
</dbReference>
<dbReference type="PANTHER" id="PTHR12552">
    <property type="entry name" value="OLIGOPHRENIN 1"/>
    <property type="match status" value="1"/>
</dbReference>
<organism evidence="14 15">
    <name type="scientific">Anas platyrhynchos platyrhynchos</name>
    <name type="common">Northern mallard</name>
    <dbReference type="NCBI Taxonomy" id="8840"/>
    <lineage>
        <taxon>Eukaryota</taxon>
        <taxon>Metazoa</taxon>
        <taxon>Chordata</taxon>
        <taxon>Craniata</taxon>
        <taxon>Vertebrata</taxon>
        <taxon>Euteleostomi</taxon>
        <taxon>Archelosauria</taxon>
        <taxon>Archosauria</taxon>
        <taxon>Dinosauria</taxon>
        <taxon>Saurischia</taxon>
        <taxon>Theropoda</taxon>
        <taxon>Coelurosauria</taxon>
        <taxon>Aves</taxon>
        <taxon>Neognathae</taxon>
        <taxon>Galloanserae</taxon>
        <taxon>Anseriformes</taxon>
        <taxon>Anatidae</taxon>
        <taxon>Anatinae</taxon>
        <taxon>Anas</taxon>
    </lineage>
</organism>
<reference evidence="14 15" key="1">
    <citation type="submission" date="2017-10" db="EMBL/GenBank/DDBJ databases">
        <title>A new Pekin duck reference genome.</title>
        <authorList>
            <person name="Hou Z.-C."/>
            <person name="Zhou Z.-K."/>
            <person name="Zhu F."/>
            <person name="Hou S.-S."/>
        </authorList>
    </citation>
    <scope>NUCLEOTIDE SEQUENCE [LARGE SCALE GENOMIC DNA]</scope>
</reference>
<feature type="region of interest" description="Disordered" evidence="11">
    <location>
        <begin position="636"/>
        <end position="680"/>
    </location>
</feature>
<comment type="subcellular location">
    <subcellularLocation>
        <location evidence="2">Cell junction</location>
        <location evidence="2">Focal adhesion</location>
    </subcellularLocation>
    <subcellularLocation>
        <location evidence="1">Cytoplasm</location>
        <location evidence="1">Cytoskeleton</location>
    </subcellularLocation>
    <subcellularLocation>
        <location evidence="3">Endosome membrane</location>
    </subcellularLocation>
</comment>
<dbReference type="FunFam" id="2.30.29.30:FF:000116">
    <property type="entry name" value="Rho GTPase activating protein 26"/>
    <property type="match status" value="1"/>
</dbReference>
<sequence length="845" mass="94270">MPCSCLCLLSVRLTFRKGSSSRNGCEERGASGHGTARHRLQHRVGMERGNAAGEGERGAPEQRGGQAGTAQKPGDCRVGRCFSTGRVSALTRIGTRAPSLPGVARAGEPRLHPLPADLSSAKRKFADSLNEFKFNCIGDAETDDEICIAKSLQEFATVLRNLEDERMRMIENASEVLITPLEKFRKEQIGAAKDAKKKYDKETEKYCGVLEKHLNLSSKKKESQLQEADSQVDLVRQHFYEVSLEYVFKVQEVQERKMFEFVEPLLAFLQGLFTFYHHGYELAKDFSDFKTELTISIQNTRNRFEGTRSEVESLMKKMKENPHEHKNLSPNTMEGYLYVQEKRHFSTAWVKHYCTYERESKRITMVPFDQKSGGKAGEDEAVILKSCTRRKTDSIEKRFCFDVEAVDRPGVITMQALSEEDRRLWMEAMDGREPVYNSNKDNQSEGTAQLDNIGFSIIKKCIHAVETRGINEQGLYRIVGVNSRVQKLLSILMDPKTATETETEICAEWEIKTITSALKTYLRMLPGPLMMYQFQRSFIKAAKLENQESRVSEIHSLVHRLPEKNRQMLHLLMNHLAKVANNHKQNLMTVANLGVVFGPTLLRPQEETVAAIMDIKFQNIVIEILIENHEKIFNTVPETPPSNSQLLLSRKKSTDSKPPSCSERPLTLFHTAQPNEKQENRNSIINSSLESVVSSNANSFLNSNSSPQPNLNSSDLELEVIKPNRPNSLPQNPSPTSPLSPSWPMFSAPSSPMPTSSTSSDSSPISSPLRKARALYACKAEHDSELSFTAGTVFDNGECPLRPRGAGPGGSGAGVPGGRLPELGTEQGKGTAGGQRGNWGVGDMP</sequence>
<reference evidence="14" key="2">
    <citation type="submission" date="2025-08" db="UniProtKB">
        <authorList>
            <consortium name="Ensembl"/>
        </authorList>
    </citation>
    <scope>IDENTIFICATION</scope>
</reference>
<dbReference type="InterPro" id="IPR000198">
    <property type="entry name" value="RhoGAP_dom"/>
</dbReference>
<dbReference type="InterPro" id="IPR047225">
    <property type="entry name" value="PH_GRAF"/>
</dbReference>
<dbReference type="InterPro" id="IPR001849">
    <property type="entry name" value="PH_domain"/>
</dbReference>
<feature type="domain" description="PH" evidence="12">
    <location>
        <begin position="330"/>
        <end position="434"/>
    </location>
</feature>
<dbReference type="CDD" id="cd04374">
    <property type="entry name" value="RhoGAP_Graf"/>
    <property type="match status" value="1"/>
</dbReference>
<dbReference type="FunFam" id="1.10.555.10:FF:000006">
    <property type="entry name" value="Rho GTPase activating protein 26"/>
    <property type="match status" value="1"/>
</dbReference>
<dbReference type="CDD" id="cd01249">
    <property type="entry name" value="BAR-PH_GRAF_family"/>
    <property type="match status" value="1"/>
</dbReference>
<keyword evidence="9" id="KW-0963">Cytoplasm</keyword>
<evidence type="ECO:0000259" key="12">
    <source>
        <dbReference type="PROSITE" id="PS50003"/>
    </source>
</evidence>
<keyword evidence="15" id="KW-1185">Reference proteome</keyword>
<feature type="region of interest" description="Disordered" evidence="11">
    <location>
        <begin position="804"/>
        <end position="845"/>
    </location>
</feature>
<dbReference type="PANTHER" id="PTHR12552:SF4">
    <property type="entry name" value="RHO GTPASE-ACTIVATING PROTEIN 26"/>
    <property type="match status" value="1"/>
</dbReference>
<evidence type="ECO:0000256" key="11">
    <source>
        <dbReference type="SAM" id="MobiDB-lite"/>
    </source>
</evidence>
<feature type="compositionally biased region" description="Polar residues" evidence="11">
    <location>
        <begin position="670"/>
        <end position="680"/>
    </location>
</feature>
<feature type="compositionally biased region" description="Low complexity" evidence="11">
    <location>
        <begin position="739"/>
        <end position="767"/>
    </location>
</feature>
<dbReference type="GO" id="GO:0010008">
    <property type="term" value="C:endosome membrane"/>
    <property type="evidence" value="ECO:0007669"/>
    <property type="project" value="UniProtKB-SubCell"/>
</dbReference>
<dbReference type="GO" id="GO:0005925">
    <property type="term" value="C:focal adhesion"/>
    <property type="evidence" value="ECO:0007669"/>
    <property type="project" value="UniProtKB-SubCell"/>
</dbReference>
<dbReference type="Pfam" id="PF00620">
    <property type="entry name" value="RhoGAP"/>
    <property type="match status" value="1"/>
</dbReference>